<reference evidence="2" key="1">
    <citation type="journal article" date="2021" name="Nat. Commun.">
        <title>Genetic determinants of endophytism in the Arabidopsis root mycobiome.</title>
        <authorList>
            <person name="Mesny F."/>
            <person name="Miyauchi S."/>
            <person name="Thiergart T."/>
            <person name="Pickel B."/>
            <person name="Atanasova L."/>
            <person name="Karlsson M."/>
            <person name="Huettel B."/>
            <person name="Barry K.W."/>
            <person name="Haridas S."/>
            <person name="Chen C."/>
            <person name="Bauer D."/>
            <person name="Andreopoulos W."/>
            <person name="Pangilinan J."/>
            <person name="LaButti K."/>
            <person name="Riley R."/>
            <person name="Lipzen A."/>
            <person name="Clum A."/>
            <person name="Drula E."/>
            <person name="Henrissat B."/>
            <person name="Kohler A."/>
            <person name="Grigoriev I.V."/>
            <person name="Martin F.M."/>
            <person name="Hacquard S."/>
        </authorList>
    </citation>
    <scope>NUCLEOTIDE SEQUENCE</scope>
    <source>
        <strain evidence="2">MPI-CAGE-AT-0147</strain>
    </source>
</reference>
<comment type="caution">
    <text evidence="2">The sequence shown here is derived from an EMBL/GenBank/DDBJ whole genome shotgun (WGS) entry which is preliminary data.</text>
</comment>
<dbReference type="PANTHER" id="PTHR38116">
    <property type="entry name" value="CHROMOSOME 7, WHOLE GENOME SHOTGUN SEQUENCE"/>
    <property type="match status" value="1"/>
</dbReference>
<name>A0A9P9EXF8_9HYPO</name>
<gene>
    <name evidence="2" type="ORF">EDB81DRAFT_758635</name>
</gene>
<dbReference type="Pfam" id="PF11905">
    <property type="entry name" value="DUF3425"/>
    <property type="match status" value="1"/>
</dbReference>
<dbReference type="CDD" id="cd14688">
    <property type="entry name" value="bZIP_YAP"/>
    <property type="match status" value="1"/>
</dbReference>
<evidence type="ECO:0000313" key="3">
    <source>
        <dbReference type="Proteomes" id="UP000738349"/>
    </source>
</evidence>
<feature type="region of interest" description="Disordered" evidence="1">
    <location>
        <begin position="19"/>
        <end position="60"/>
    </location>
</feature>
<dbReference type="OrthoDB" id="2245989at2759"/>
<accession>A0A9P9EXF8</accession>
<protein>
    <recommendedName>
        <fullName evidence="4">BZIP domain-containing protein</fullName>
    </recommendedName>
</protein>
<evidence type="ECO:0000256" key="1">
    <source>
        <dbReference type="SAM" id="MobiDB-lite"/>
    </source>
</evidence>
<dbReference type="PANTHER" id="PTHR38116:SF1">
    <property type="entry name" value="BZIP DOMAIN-CONTAINING PROTEIN"/>
    <property type="match status" value="1"/>
</dbReference>
<dbReference type="AlphaFoldDB" id="A0A9P9EXF8"/>
<dbReference type="EMBL" id="JAGMUV010000007">
    <property type="protein sequence ID" value="KAH7148182.1"/>
    <property type="molecule type" value="Genomic_DNA"/>
</dbReference>
<evidence type="ECO:0000313" key="2">
    <source>
        <dbReference type="EMBL" id="KAH7148182.1"/>
    </source>
</evidence>
<sequence length="290" mass="33652">MAPQLSEVWDQGDDWMGVTSARERRKRQNRLHQRAHRKKRHLRNFSKNETQPEHNNLGDMTPTCTDLQHSARTRQYQSQLFIAVLDQLPILVLVRCTDIQEKIRDFLQKAFTNWGLNLPTTRDLPLVTRLNTFDALARNALALHIPLEYLETDDHASVFNTRGPQPPGEPPSFPTHLLPTQLQKTVTHHSWIDLFPIPGLRDNVLQGIETGRYDEDELCNTLCCDLLDFETGTIALLVVWGESWDATGWEFSPDFFKKWGVLLQGCPEILEATNYWRQKRGERRIEYKLG</sequence>
<keyword evidence="3" id="KW-1185">Reference proteome</keyword>
<feature type="compositionally biased region" description="Basic residues" evidence="1">
    <location>
        <begin position="23"/>
        <end position="44"/>
    </location>
</feature>
<evidence type="ECO:0008006" key="4">
    <source>
        <dbReference type="Google" id="ProtNLM"/>
    </source>
</evidence>
<dbReference type="InterPro" id="IPR021833">
    <property type="entry name" value="DUF3425"/>
</dbReference>
<organism evidence="2 3">
    <name type="scientific">Dactylonectria macrodidyma</name>
    <dbReference type="NCBI Taxonomy" id="307937"/>
    <lineage>
        <taxon>Eukaryota</taxon>
        <taxon>Fungi</taxon>
        <taxon>Dikarya</taxon>
        <taxon>Ascomycota</taxon>
        <taxon>Pezizomycotina</taxon>
        <taxon>Sordariomycetes</taxon>
        <taxon>Hypocreomycetidae</taxon>
        <taxon>Hypocreales</taxon>
        <taxon>Nectriaceae</taxon>
        <taxon>Dactylonectria</taxon>
    </lineage>
</organism>
<proteinExistence type="predicted"/>
<dbReference type="Proteomes" id="UP000738349">
    <property type="component" value="Unassembled WGS sequence"/>
</dbReference>